<gene>
    <name evidence="2" type="ORF">O3G_MSEX014970</name>
</gene>
<evidence type="ECO:0000313" key="3">
    <source>
        <dbReference type="Proteomes" id="UP000791440"/>
    </source>
</evidence>
<feature type="region of interest" description="Disordered" evidence="1">
    <location>
        <begin position="24"/>
        <end position="60"/>
    </location>
</feature>
<protein>
    <submittedName>
        <fullName evidence="2">Uncharacterized protein</fullName>
    </submittedName>
</protein>
<name>A0A921ZX48_MANSE</name>
<proteinExistence type="predicted"/>
<feature type="compositionally biased region" description="Basic and acidic residues" evidence="1">
    <location>
        <begin position="49"/>
        <end position="60"/>
    </location>
</feature>
<reference evidence="2" key="1">
    <citation type="journal article" date="2016" name="Insect Biochem. Mol. Biol.">
        <title>Multifaceted biological insights from a draft genome sequence of the tobacco hornworm moth, Manduca sexta.</title>
        <authorList>
            <person name="Kanost M.R."/>
            <person name="Arrese E.L."/>
            <person name="Cao X."/>
            <person name="Chen Y.R."/>
            <person name="Chellapilla S."/>
            <person name="Goldsmith M.R."/>
            <person name="Grosse-Wilde E."/>
            <person name="Heckel D.G."/>
            <person name="Herndon N."/>
            <person name="Jiang H."/>
            <person name="Papanicolaou A."/>
            <person name="Qu J."/>
            <person name="Soulages J.L."/>
            <person name="Vogel H."/>
            <person name="Walters J."/>
            <person name="Waterhouse R.M."/>
            <person name="Ahn S.J."/>
            <person name="Almeida F.C."/>
            <person name="An C."/>
            <person name="Aqrawi P."/>
            <person name="Bretschneider A."/>
            <person name="Bryant W.B."/>
            <person name="Bucks S."/>
            <person name="Chao H."/>
            <person name="Chevignon G."/>
            <person name="Christen J.M."/>
            <person name="Clarke D.F."/>
            <person name="Dittmer N.T."/>
            <person name="Ferguson L.C.F."/>
            <person name="Garavelou S."/>
            <person name="Gordon K.H.J."/>
            <person name="Gunaratna R.T."/>
            <person name="Han Y."/>
            <person name="Hauser F."/>
            <person name="He Y."/>
            <person name="Heidel-Fischer H."/>
            <person name="Hirsh A."/>
            <person name="Hu Y."/>
            <person name="Jiang H."/>
            <person name="Kalra D."/>
            <person name="Klinner C."/>
            <person name="Konig C."/>
            <person name="Kovar C."/>
            <person name="Kroll A.R."/>
            <person name="Kuwar S.S."/>
            <person name="Lee S.L."/>
            <person name="Lehman R."/>
            <person name="Li K."/>
            <person name="Li Z."/>
            <person name="Liang H."/>
            <person name="Lovelace S."/>
            <person name="Lu Z."/>
            <person name="Mansfield J.H."/>
            <person name="McCulloch K.J."/>
            <person name="Mathew T."/>
            <person name="Morton B."/>
            <person name="Muzny D.M."/>
            <person name="Neunemann D."/>
            <person name="Ongeri F."/>
            <person name="Pauchet Y."/>
            <person name="Pu L.L."/>
            <person name="Pyrousis I."/>
            <person name="Rao X.J."/>
            <person name="Redding A."/>
            <person name="Roesel C."/>
            <person name="Sanchez-Gracia A."/>
            <person name="Schaack S."/>
            <person name="Shukla A."/>
            <person name="Tetreau G."/>
            <person name="Wang Y."/>
            <person name="Xiong G.H."/>
            <person name="Traut W."/>
            <person name="Walsh T.K."/>
            <person name="Worley K.C."/>
            <person name="Wu D."/>
            <person name="Wu W."/>
            <person name="Wu Y.Q."/>
            <person name="Zhang X."/>
            <person name="Zou Z."/>
            <person name="Zucker H."/>
            <person name="Briscoe A.D."/>
            <person name="Burmester T."/>
            <person name="Clem R.J."/>
            <person name="Feyereisen R."/>
            <person name="Grimmelikhuijzen C.J.P."/>
            <person name="Hamodrakas S.J."/>
            <person name="Hansson B.S."/>
            <person name="Huguet E."/>
            <person name="Jermiin L.S."/>
            <person name="Lan Q."/>
            <person name="Lehman H.K."/>
            <person name="Lorenzen M."/>
            <person name="Merzendorfer H."/>
            <person name="Michalopoulos I."/>
            <person name="Morton D.B."/>
            <person name="Muthukrishnan S."/>
            <person name="Oakeshott J.G."/>
            <person name="Palmer W."/>
            <person name="Park Y."/>
            <person name="Passarelli A.L."/>
            <person name="Rozas J."/>
            <person name="Schwartz L.M."/>
            <person name="Smith W."/>
            <person name="Southgate A."/>
            <person name="Vilcinskas A."/>
            <person name="Vogt R."/>
            <person name="Wang P."/>
            <person name="Werren J."/>
            <person name="Yu X.Q."/>
            <person name="Zhou J.J."/>
            <person name="Brown S.J."/>
            <person name="Scherer S.E."/>
            <person name="Richards S."/>
            <person name="Blissard G.W."/>
        </authorList>
    </citation>
    <scope>NUCLEOTIDE SEQUENCE</scope>
</reference>
<sequence>MGLQGTVPEALSETRHQHDVYHEFPGRGERLPPTRHHTGQLHQPGDGVEEIRNADHLQKQ</sequence>
<keyword evidence="3" id="KW-1185">Reference proteome</keyword>
<accession>A0A921ZX48</accession>
<reference evidence="2" key="2">
    <citation type="submission" date="2020-12" db="EMBL/GenBank/DDBJ databases">
        <authorList>
            <person name="Kanost M."/>
        </authorList>
    </citation>
    <scope>NUCLEOTIDE SEQUENCE</scope>
</reference>
<dbReference type="Proteomes" id="UP000791440">
    <property type="component" value="Unassembled WGS sequence"/>
</dbReference>
<evidence type="ECO:0000313" key="2">
    <source>
        <dbReference type="EMBL" id="KAG6465164.1"/>
    </source>
</evidence>
<dbReference type="EMBL" id="JH669389">
    <property type="protein sequence ID" value="KAG6465164.1"/>
    <property type="molecule type" value="Genomic_DNA"/>
</dbReference>
<feature type="non-terminal residue" evidence="2">
    <location>
        <position position="60"/>
    </location>
</feature>
<evidence type="ECO:0000256" key="1">
    <source>
        <dbReference type="SAM" id="MobiDB-lite"/>
    </source>
</evidence>
<organism evidence="2 3">
    <name type="scientific">Manduca sexta</name>
    <name type="common">Tobacco hawkmoth</name>
    <name type="synonym">Tobacco hornworm</name>
    <dbReference type="NCBI Taxonomy" id="7130"/>
    <lineage>
        <taxon>Eukaryota</taxon>
        <taxon>Metazoa</taxon>
        <taxon>Ecdysozoa</taxon>
        <taxon>Arthropoda</taxon>
        <taxon>Hexapoda</taxon>
        <taxon>Insecta</taxon>
        <taxon>Pterygota</taxon>
        <taxon>Neoptera</taxon>
        <taxon>Endopterygota</taxon>
        <taxon>Lepidoptera</taxon>
        <taxon>Glossata</taxon>
        <taxon>Ditrysia</taxon>
        <taxon>Bombycoidea</taxon>
        <taxon>Sphingidae</taxon>
        <taxon>Sphinginae</taxon>
        <taxon>Sphingini</taxon>
        <taxon>Manduca</taxon>
    </lineage>
</organism>
<dbReference type="AlphaFoldDB" id="A0A921ZX48"/>
<comment type="caution">
    <text evidence="2">The sequence shown here is derived from an EMBL/GenBank/DDBJ whole genome shotgun (WGS) entry which is preliminary data.</text>
</comment>